<dbReference type="PANTHER" id="PTHR15459:SF3">
    <property type="entry name" value="POLYAMINE-MODULATED FACTOR 1"/>
    <property type="match status" value="1"/>
</dbReference>
<dbReference type="GO" id="GO:0051301">
    <property type="term" value="P:cell division"/>
    <property type="evidence" value="ECO:0007669"/>
    <property type="project" value="UniProtKB-KW"/>
</dbReference>
<proteinExistence type="predicted"/>
<feature type="compositionally biased region" description="Pro residues" evidence="10">
    <location>
        <begin position="205"/>
        <end position="216"/>
    </location>
</feature>
<evidence type="ECO:0000313" key="11">
    <source>
        <dbReference type="EMBL" id="KGB76751.1"/>
    </source>
</evidence>
<dbReference type="GO" id="GO:0007059">
    <property type="term" value="P:chromosome segregation"/>
    <property type="evidence" value="ECO:0007669"/>
    <property type="project" value="TreeGrafter"/>
</dbReference>
<dbReference type="Pfam" id="PF03980">
    <property type="entry name" value="Nnf1"/>
    <property type="match status" value="1"/>
</dbReference>
<keyword evidence="12" id="KW-1185">Reference proteome</keyword>
<keyword evidence="8" id="KW-0131">Cell cycle</keyword>
<keyword evidence="5" id="KW-0498">Mitosis</keyword>
<keyword evidence="4" id="KW-0132">Cell division</keyword>
<keyword evidence="7" id="KW-0539">Nucleus</keyword>
<dbReference type="OMA" id="ASWMELV"/>
<protein>
    <submittedName>
        <fullName evidence="11">Uncharacterized protein</fullName>
    </submittedName>
</protein>
<reference evidence="11 12" key="2">
    <citation type="journal article" date="2018" name="Proc. Natl. Acad. Sci.">
        <title>RNAi is a critical determinant of centromere evolution in closely related fungi.</title>
        <authorList>
            <person name="Yadav V."/>
            <person name="Sun S."/>
            <person name="Billmyre R.B."/>
            <person name="Thimmappa B.C."/>
            <person name="Shea T."/>
            <person name="Lintner R."/>
            <person name="Bakkeren G."/>
            <person name="Cuomo C.A."/>
            <person name="Heitman J."/>
            <person name="Sanyal K."/>
        </authorList>
    </citation>
    <scope>NUCLEOTIDE SEQUENCE [LARGE SCALE GENOMIC DNA]</scope>
    <source>
        <strain evidence="11 12">R265</strain>
    </source>
</reference>
<dbReference type="GO" id="GO:0005634">
    <property type="term" value="C:nucleus"/>
    <property type="evidence" value="ECO:0007669"/>
    <property type="project" value="UniProtKB-SubCell"/>
</dbReference>
<feature type="region of interest" description="Disordered" evidence="10">
    <location>
        <begin position="28"/>
        <end position="241"/>
    </location>
</feature>
<organism evidence="11 12">
    <name type="scientific">Cryptococcus deuterogattii (strain R265)</name>
    <name type="common">Cryptococcus gattii VGII (strain R265)</name>
    <dbReference type="NCBI Taxonomy" id="294750"/>
    <lineage>
        <taxon>Eukaryota</taxon>
        <taxon>Fungi</taxon>
        <taxon>Dikarya</taxon>
        <taxon>Basidiomycota</taxon>
        <taxon>Agaricomycotina</taxon>
        <taxon>Tremellomycetes</taxon>
        <taxon>Tremellales</taxon>
        <taxon>Cryptococcaceae</taxon>
        <taxon>Cryptococcus</taxon>
        <taxon>Cryptococcus gattii species complex</taxon>
    </lineage>
</organism>
<evidence type="ECO:0000256" key="4">
    <source>
        <dbReference type="ARBA" id="ARBA00022618"/>
    </source>
</evidence>
<dbReference type="AlphaFoldDB" id="A0A095D6G8"/>
<dbReference type="VEuPathDB" id="FungiDB:CNBG_2589"/>
<dbReference type="PANTHER" id="PTHR15459">
    <property type="entry name" value="POLYAMINE-MODULATED FACTOR 1"/>
    <property type="match status" value="1"/>
</dbReference>
<feature type="compositionally biased region" description="Acidic residues" evidence="10">
    <location>
        <begin position="81"/>
        <end position="98"/>
    </location>
</feature>
<dbReference type="OrthoDB" id="18453at2759"/>
<feature type="compositionally biased region" description="Basic and acidic residues" evidence="10">
    <location>
        <begin position="99"/>
        <end position="112"/>
    </location>
</feature>
<evidence type="ECO:0000256" key="6">
    <source>
        <dbReference type="ARBA" id="ARBA00022838"/>
    </source>
</evidence>
<dbReference type="EMBL" id="CP025766">
    <property type="protein sequence ID" value="KGB76751.1"/>
    <property type="molecule type" value="Genomic_DNA"/>
</dbReference>
<reference evidence="11 12" key="1">
    <citation type="journal article" date="2011" name="MBio">
        <title>Genome variation in Cryptococcus gattii, an emerging pathogen of immunocompetent hosts.</title>
        <authorList>
            <person name="D'Souza C.A."/>
            <person name="Kronstad J.W."/>
            <person name="Taylor G."/>
            <person name="Warren R."/>
            <person name="Yuen M."/>
            <person name="Hu G."/>
            <person name="Jung W.H."/>
            <person name="Sham A."/>
            <person name="Kidd S.E."/>
            <person name="Tangen K."/>
            <person name="Lee N."/>
            <person name="Zeilmaker T."/>
            <person name="Sawkins J."/>
            <person name="McVicker G."/>
            <person name="Shah S."/>
            <person name="Gnerre S."/>
            <person name="Griggs A."/>
            <person name="Zeng Q."/>
            <person name="Bartlett K."/>
            <person name="Li W."/>
            <person name="Wang X."/>
            <person name="Heitman J."/>
            <person name="Stajich J.E."/>
            <person name="Fraser J.A."/>
            <person name="Meyer W."/>
            <person name="Carter D."/>
            <person name="Schein J."/>
            <person name="Krzywinski M."/>
            <person name="Kwon-Chung K.J."/>
            <person name="Varma A."/>
            <person name="Wang J."/>
            <person name="Brunham R."/>
            <person name="Fyfe M."/>
            <person name="Ouellette B.F."/>
            <person name="Siddiqui A."/>
            <person name="Marra M."/>
            <person name="Jones S."/>
            <person name="Holt R."/>
            <person name="Birren B.W."/>
            <person name="Galagan J.E."/>
            <person name="Cuomo C.A."/>
        </authorList>
    </citation>
    <scope>NUCLEOTIDE SEQUENCE [LARGE SCALE GENOMIC DNA]</scope>
    <source>
        <strain evidence="11 12">R265</strain>
    </source>
</reference>
<dbReference type="HOGENOM" id="CLU_049053_0_0_1"/>
<evidence type="ECO:0000256" key="2">
    <source>
        <dbReference type="ARBA" id="ARBA00004629"/>
    </source>
</evidence>
<dbReference type="InterPro" id="IPR007128">
    <property type="entry name" value="PMF1/Nnf1"/>
</dbReference>
<name>A0A095D6G8_CRYD2</name>
<dbReference type="Proteomes" id="UP000029445">
    <property type="component" value="Chromosome 8"/>
</dbReference>
<keyword evidence="9" id="KW-0137">Centromere</keyword>
<evidence type="ECO:0000256" key="7">
    <source>
        <dbReference type="ARBA" id="ARBA00023242"/>
    </source>
</evidence>
<dbReference type="KEGG" id="cdeu:CNBG_2589"/>
<gene>
    <name evidence="11" type="ORF">CNBG_2589</name>
</gene>
<evidence type="ECO:0000256" key="8">
    <source>
        <dbReference type="ARBA" id="ARBA00023306"/>
    </source>
</evidence>
<evidence type="ECO:0000256" key="5">
    <source>
        <dbReference type="ARBA" id="ARBA00022776"/>
    </source>
</evidence>
<evidence type="ECO:0000256" key="9">
    <source>
        <dbReference type="ARBA" id="ARBA00023328"/>
    </source>
</evidence>
<comment type="subcellular location">
    <subcellularLocation>
        <location evidence="2">Chromosome</location>
        <location evidence="2">Centromere</location>
        <location evidence="2">Kinetochore</location>
    </subcellularLocation>
    <subcellularLocation>
        <location evidence="1">Nucleus</location>
    </subcellularLocation>
</comment>
<feature type="compositionally biased region" description="Acidic residues" evidence="10">
    <location>
        <begin position="149"/>
        <end position="161"/>
    </location>
</feature>
<feature type="compositionally biased region" description="Pro residues" evidence="10">
    <location>
        <begin position="180"/>
        <end position="193"/>
    </location>
</feature>
<dbReference type="GeneID" id="88178934"/>
<evidence type="ECO:0000256" key="10">
    <source>
        <dbReference type="SAM" id="MobiDB-lite"/>
    </source>
</evidence>
<sequence length="451" mass="49629">MGLQRTPPQRVQRLSPNPVLAADEALQSVASPFQPRNPAVMRSPPADSQLQSQYQLAPSPILQSQTPAKQPGTEPGVLQDPAEEVPAEEETEQAQEDEPATHKSLIVDDRPIRPAPAILIESEVSMEVDEPEIAPAPEPEAGPPTTSQEEPEQTGDVEMEEIEPKPELEPESEPAQPSEPIKPPKPSTPPPSEALPFAPAQKSSPLPPAPVTPAPKTPRSRTRRQTNQLPAPPTPIQVDDVPQAVSQYGKRYQVTYDALERAVKAGTQRWTADNLKDCFPHLAAQMPKAMENAWMSTSHTMRAKIMNNAQELLKHYKAGPALQIIDEVAREAREHAKLHGGQGNVYTRPDAWRPNLAPHALVAATNLPALDETYERLRDEYLGLHKDCQERYASILSKQAQLKQLEESVGDGVVELDKTLKALDGLPLEEMMIWTEAAETKMETRAPEYDG</sequence>
<evidence type="ECO:0000256" key="3">
    <source>
        <dbReference type="ARBA" id="ARBA00022454"/>
    </source>
</evidence>
<feature type="compositionally biased region" description="Polar residues" evidence="10">
    <location>
        <begin position="46"/>
        <end position="68"/>
    </location>
</feature>
<dbReference type="RefSeq" id="XP_062882615.1">
    <property type="nucleotide sequence ID" value="XM_063026660.1"/>
</dbReference>
<keyword evidence="3" id="KW-0158">Chromosome</keyword>
<evidence type="ECO:0000256" key="1">
    <source>
        <dbReference type="ARBA" id="ARBA00004123"/>
    </source>
</evidence>
<evidence type="ECO:0000313" key="12">
    <source>
        <dbReference type="Proteomes" id="UP000029445"/>
    </source>
</evidence>
<dbReference type="GO" id="GO:0000444">
    <property type="term" value="C:MIS12/MIND type complex"/>
    <property type="evidence" value="ECO:0007669"/>
    <property type="project" value="InterPro"/>
</dbReference>
<keyword evidence="6" id="KW-0995">Kinetochore</keyword>
<accession>A0A095D6G8</accession>